<accession>A0A392SXX5</accession>
<proteinExistence type="predicted"/>
<evidence type="ECO:0000313" key="1">
    <source>
        <dbReference type="EMBL" id="MCI52736.1"/>
    </source>
</evidence>
<protein>
    <submittedName>
        <fullName evidence="1">Uncharacterized protein</fullName>
    </submittedName>
</protein>
<name>A0A392SXX5_9FABA</name>
<dbReference type="EMBL" id="LXQA010452050">
    <property type="protein sequence ID" value="MCI52736.1"/>
    <property type="molecule type" value="Genomic_DNA"/>
</dbReference>
<dbReference type="Proteomes" id="UP000265520">
    <property type="component" value="Unassembled WGS sequence"/>
</dbReference>
<organism evidence="1 2">
    <name type="scientific">Trifolium medium</name>
    <dbReference type="NCBI Taxonomy" id="97028"/>
    <lineage>
        <taxon>Eukaryota</taxon>
        <taxon>Viridiplantae</taxon>
        <taxon>Streptophyta</taxon>
        <taxon>Embryophyta</taxon>
        <taxon>Tracheophyta</taxon>
        <taxon>Spermatophyta</taxon>
        <taxon>Magnoliopsida</taxon>
        <taxon>eudicotyledons</taxon>
        <taxon>Gunneridae</taxon>
        <taxon>Pentapetalae</taxon>
        <taxon>rosids</taxon>
        <taxon>fabids</taxon>
        <taxon>Fabales</taxon>
        <taxon>Fabaceae</taxon>
        <taxon>Papilionoideae</taxon>
        <taxon>50 kb inversion clade</taxon>
        <taxon>NPAAA clade</taxon>
        <taxon>Hologalegina</taxon>
        <taxon>IRL clade</taxon>
        <taxon>Trifolieae</taxon>
        <taxon>Trifolium</taxon>
    </lineage>
</organism>
<sequence>MPLVSKEVEVLVRPYPFGLSMAGFDHMARAHGQSAHSFSRSYSWVQMDSLVGTDFVAAVDFVEASQMAVVVDA</sequence>
<evidence type="ECO:0000313" key="2">
    <source>
        <dbReference type="Proteomes" id="UP000265520"/>
    </source>
</evidence>
<dbReference type="AlphaFoldDB" id="A0A392SXX5"/>
<comment type="caution">
    <text evidence="1">The sequence shown here is derived from an EMBL/GenBank/DDBJ whole genome shotgun (WGS) entry which is preliminary data.</text>
</comment>
<reference evidence="1 2" key="1">
    <citation type="journal article" date="2018" name="Front. Plant Sci.">
        <title>Red Clover (Trifolium pratense) and Zigzag Clover (T. medium) - A Picture of Genomic Similarities and Differences.</title>
        <authorList>
            <person name="Dluhosova J."/>
            <person name="Istvanek J."/>
            <person name="Nedelnik J."/>
            <person name="Repkova J."/>
        </authorList>
    </citation>
    <scope>NUCLEOTIDE SEQUENCE [LARGE SCALE GENOMIC DNA]</scope>
    <source>
        <strain evidence="2">cv. 10/8</strain>
        <tissue evidence="1">Leaf</tissue>
    </source>
</reference>
<keyword evidence="2" id="KW-1185">Reference proteome</keyword>